<organism evidence="7 8">
    <name type="scientific">Hermanssonia centrifuga</name>
    <dbReference type="NCBI Taxonomy" id="98765"/>
    <lineage>
        <taxon>Eukaryota</taxon>
        <taxon>Fungi</taxon>
        <taxon>Dikarya</taxon>
        <taxon>Basidiomycota</taxon>
        <taxon>Agaricomycotina</taxon>
        <taxon>Agaricomycetes</taxon>
        <taxon>Polyporales</taxon>
        <taxon>Meruliaceae</taxon>
        <taxon>Hermanssonia</taxon>
    </lineage>
</organism>
<dbReference type="SUPFAM" id="SSF51197">
    <property type="entry name" value="Clavaminate synthase-like"/>
    <property type="match status" value="1"/>
</dbReference>
<evidence type="ECO:0000313" key="7">
    <source>
        <dbReference type="EMBL" id="PSR77735.1"/>
    </source>
</evidence>
<dbReference type="PANTHER" id="PTHR30468:SF10">
    <property type="entry name" value="TAUD_TFDA-LIKE DOMAIN-CONTAINING PROTEIN"/>
    <property type="match status" value="1"/>
</dbReference>
<dbReference type="InterPro" id="IPR051323">
    <property type="entry name" value="AtsK-like"/>
</dbReference>
<evidence type="ECO:0000259" key="6">
    <source>
        <dbReference type="Pfam" id="PF02668"/>
    </source>
</evidence>
<name>A0A2R6NVN6_9APHY</name>
<dbReference type="GO" id="GO:0016706">
    <property type="term" value="F:2-oxoglutarate-dependent dioxygenase activity"/>
    <property type="evidence" value="ECO:0007669"/>
    <property type="project" value="TreeGrafter"/>
</dbReference>
<dbReference type="EMBL" id="MLYV02000779">
    <property type="protein sequence ID" value="PSR77735.1"/>
    <property type="molecule type" value="Genomic_DNA"/>
</dbReference>
<dbReference type="OrthoDB" id="10257314at2759"/>
<evidence type="ECO:0000256" key="4">
    <source>
        <dbReference type="ARBA" id="ARBA00023002"/>
    </source>
</evidence>
<feature type="domain" description="TauD/TfdA-like" evidence="6">
    <location>
        <begin position="99"/>
        <end position="356"/>
    </location>
</feature>
<evidence type="ECO:0000256" key="2">
    <source>
        <dbReference type="ARBA" id="ARBA00022723"/>
    </source>
</evidence>
<proteinExistence type="inferred from homology"/>
<dbReference type="GO" id="GO:0046872">
    <property type="term" value="F:metal ion binding"/>
    <property type="evidence" value="ECO:0007669"/>
    <property type="project" value="UniProtKB-KW"/>
</dbReference>
<protein>
    <recommendedName>
        <fullName evidence="6">TauD/TfdA-like domain-containing protein</fullName>
    </recommendedName>
</protein>
<gene>
    <name evidence="7" type="ORF">PHLCEN_2v7719</name>
</gene>
<dbReference type="Proteomes" id="UP000186601">
    <property type="component" value="Unassembled WGS sequence"/>
</dbReference>
<dbReference type="FunFam" id="3.60.130.10:FF:000005">
    <property type="entry name" value="TfdA family taurine dioxygenase"/>
    <property type="match status" value="1"/>
</dbReference>
<dbReference type="InterPro" id="IPR042098">
    <property type="entry name" value="TauD-like_sf"/>
</dbReference>
<keyword evidence="5" id="KW-0408">Iron</keyword>
<dbReference type="AlphaFoldDB" id="A0A2R6NVN6"/>
<comment type="similarity">
    <text evidence="1">Belongs to the TfdA dioxygenase family.</text>
</comment>
<comment type="caution">
    <text evidence="7">The sequence shown here is derived from an EMBL/GenBank/DDBJ whole genome shotgun (WGS) entry which is preliminary data.</text>
</comment>
<evidence type="ECO:0000256" key="1">
    <source>
        <dbReference type="ARBA" id="ARBA00005896"/>
    </source>
</evidence>
<evidence type="ECO:0000256" key="5">
    <source>
        <dbReference type="ARBA" id="ARBA00023004"/>
    </source>
</evidence>
<dbReference type="GO" id="GO:0005737">
    <property type="term" value="C:cytoplasm"/>
    <property type="evidence" value="ECO:0007669"/>
    <property type="project" value="TreeGrafter"/>
</dbReference>
<dbReference type="InterPro" id="IPR003819">
    <property type="entry name" value="TauD/TfdA-like"/>
</dbReference>
<dbReference type="STRING" id="98765.A0A2R6NVN6"/>
<keyword evidence="3" id="KW-0223">Dioxygenase</keyword>
<evidence type="ECO:0000256" key="3">
    <source>
        <dbReference type="ARBA" id="ARBA00022964"/>
    </source>
</evidence>
<accession>A0A2R6NVN6</accession>
<dbReference type="PANTHER" id="PTHR30468">
    <property type="entry name" value="ALPHA-KETOGLUTARATE-DEPENDENT SULFONATE DIOXYGENASE"/>
    <property type="match status" value="1"/>
</dbReference>
<evidence type="ECO:0000313" key="8">
    <source>
        <dbReference type="Proteomes" id="UP000186601"/>
    </source>
</evidence>
<sequence>MAPTFTKTYLTSPETEQVEQKIAALTLTGAPAPLKLGNALNSFQKSDLTPLIGTEFGKEVQIAELLKAPNTDEIIRDLGILSAYAICALSSQLFLYDIAVSQRGVVFFRDQELTIDEQKRLGTKLGELTGKPASSKLHVHPITEETSELGDEISVISSERNREYVTPRFDRSALSAANWHADITFEPIPSDYAILKVHTVPSLNGQVTGGDTLWASGYEVYDRLSPSFAKYLETLEAVHEARFFQNIAAALGNKLRDGERGSPGNVGSHLEAVHPVIRTNPVTGWKSVFVNPNFTKRIVGVTKDESDTILKHLFSLIQLNHDLQVRFKWEKNSIAIWDNRSNYHTATFDYGQEKRIGDRVVSLGERPYFDPTSKSRREALGL</sequence>
<dbReference type="Pfam" id="PF02668">
    <property type="entry name" value="TauD"/>
    <property type="match status" value="1"/>
</dbReference>
<keyword evidence="4" id="KW-0560">Oxidoreductase</keyword>
<dbReference type="Gene3D" id="3.60.130.10">
    <property type="entry name" value="Clavaminate synthase-like"/>
    <property type="match status" value="1"/>
</dbReference>
<keyword evidence="8" id="KW-1185">Reference proteome</keyword>
<reference evidence="7 8" key="1">
    <citation type="submission" date="2018-02" db="EMBL/GenBank/DDBJ databases">
        <title>Genome sequence of the basidiomycete white-rot fungus Phlebia centrifuga.</title>
        <authorList>
            <person name="Granchi Z."/>
            <person name="Peng M."/>
            <person name="de Vries R.P."/>
            <person name="Hilden K."/>
            <person name="Makela M.R."/>
            <person name="Grigoriev I."/>
            <person name="Riley R."/>
        </authorList>
    </citation>
    <scope>NUCLEOTIDE SEQUENCE [LARGE SCALE GENOMIC DNA]</scope>
    <source>
        <strain evidence="7 8">FBCC195</strain>
    </source>
</reference>
<keyword evidence="2" id="KW-0479">Metal-binding</keyword>